<evidence type="ECO:0000313" key="2">
    <source>
        <dbReference type="EMBL" id="GMH70998.1"/>
    </source>
</evidence>
<dbReference type="AlphaFoldDB" id="A0A9W7EA02"/>
<feature type="transmembrane region" description="Helical" evidence="1">
    <location>
        <begin position="12"/>
        <end position="31"/>
    </location>
</feature>
<dbReference type="EMBL" id="BLQM01000162">
    <property type="protein sequence ID" value="GMH70998.1"/>
    <property type="molecule type" value="Genomic_DNA"/>
</dbReference>
<dbReference type="Proteomes" id="UP001162640">
    <property type="component" value="Unassembled WGS sequence"/>
</dbReference>
<accession>A0A9W7EA02</accession>
<name>A0A9W7EA02_9STRA</name>
<gene>
    <name evidence="2" type="ORF">TL16_g05542</name>
</gene>
<feature type="transmembrane region" description="Helical" evidence="1">
    <location>
        <begin position="43"/>
        <end position="61"/>
    </location>
</feature>
<reference evidence="3" key="1">
    <citation type="journal article" date="2023" name="Commun. Biol.">
        <title>Genome analysis of Parmales, the sister group of diatoms, reveals the evolutionary specialization of diatoms from phago-mixotrophs to photoautotrophs.</title>
        <authorList>
            <person name="Ban H."/>
            <person name="Sato S."/>
            <person name="Yoshikawa S."/>
            <person name="Yamada K."/>
            <person name="Nakamura Y."/>
            <person name="Ichinomiya M."/>
            <person name="Sato N."/>
            <person name="Blanc-Mathieu R."/>
            <person name="Endo H."/>
            <person name="Kuwata A."/>
            <person name="Ogata H."/>
        </authorList>
    </citation>
    <scope>NUCLEOTIDE SEQUENCE [LARGE SCALE GENOMIC DNA]</scope>
</reference>
<feature type="transmembrane region" description="Helical" evidence="1">
    <location>
        <begin position="68"/>
        <end position="86"/>
    </location>
</feature>
<proteinExistence type="predicted"/>
<comment type="caution">
    <text evidence="2">The sequence shown here is derived from an EMBL/GenBank/DDBJ whole genome shotgun (WGS) entry which is preliminary data.</text>
</comment>
<keyword evidence="1" id="KW-0472">Membrane</keyword>
<protein>
    <submittedName>
        <fullName evidence="2">Uncharacterized protein</fullName>
    </submittedName>
</protein>
<keyword evidence="1" id="KW-0812">Transmembrane</keyword>
<feature type="transmembrane region" description="Helical" evidence="1">
    <location>
        <begin position="98"/>
        <end position="117"/>
    </location>
</feature>
<evidence type="ECO:0000313" key="3">
    <source>
        <dbReference type="Proteomes" id="UP001162640"/>
    </source>
</evidence>
<keyword evidence="1" id="KW-1133">Transmembrane helix</keyword>
<sequence>MTQVVSISRYIRAVLFIPIFVLSALWLAMVFSGDHDLDENYGWLAYQWNGFAISSTIVIWTSKVRKPYMVLEILTFLYWPLMVICIDIERNSAFGKDWLLIPRLLVLSASFALAVTIRQSLAKLQDRVLSAHLQKVIWGGGESEECEDEARSEEKSDELRIRQLRATRLRRRHEHNEDALRKRRSY</sequence>
<evidence type="ECO:0000256" key="1">
    <source>
        <dbReference type="SAM" id="Phobius"/>
    </source>
</evidence>
<organism evidence="2 3">
    <name type="scientific">Triparma laevis f. inornata</name>
    <dbReference type="NCBI Taxonomy" id="1714386"/>
    <lineage>
        <taxon>Eukaryota</taxon>
        <taxon>Sar</taxon>
        <taxon>Stramenopiles</taxon>
        <taxon>Ochrophyta</taxon>
        <taxon>Bolidophyceae</taxon>
        <taxon>Parmales</taxon>
        <taxon>Triparmaceae</taxon>
        <taxon>Triparma</taxon>
    </lineage>
</organism>